<sequence>MYKLGRCLSDGGDSDAAFKLYSELLYQAVLARREGRFCAPVWSAKALNAALDISGADAP</sequence>
<comment type="caution">
    <text evidence="1">The sequence shown here is derived from an EMBL/GenBank/DDBJ whole genome shotgun (WGS) entry which is preliminary data.</text>
</comment>
<evidence type="ECO:0000313" key="1">
    <source>
        <dbReference type="EMBL" id="MPM84518.1"/>
    </source>
</evidence>
<reference evidence="1" key="1">
    <citation type="submission" date="2019-08" db="EMBL/GenBank/DDBJ databases">
        <authorList>
            <person name="Kucharzyk K."/>
            <person name="Murdoch R.W."/>
            <person name="Higgins S."/>
            <person name="Loffler F."/>
        </authorList>
    </citation>
    <scope>NUCLEOTIDE SEQUENCE</scope>
</reference>
<gene>
    <name evidence="1" type="ORF">SDC9_131591</name>
</gene>
<accession>A0A645D618</accession>
<protein>
    <submittedName>
        <fullName evidence="1">Uncharacterized protein</fullName>
    </submittedName>
</protein>
<organism evidence="1">
    <name type="scientific">bioreactor metagenome</name>
    <dbReference type="NCBI Taxonomy" id="1076179"/>
    <lineage>
        <taxon>unclassified sequences</taxon>
        <taxon>metagenomes</taxon>
        <taxon>ecological metagenomes</taxon>
    </lineage>
</organism>
<name>A0A645D618_9ZZZZ</name>
<dbReference type="EMBL" id="VSSQ01033042">
    <property type="protein sequence ID" value="MPM84518.1"/>
    <property type="molecule type" value="Genomic_DNA"/>
</dbReference>
<dbReference type="AlphaFoldDB" id="A0A645D618"/>
<proteinExistence type="predicted"/>